<dbReference type="EMBL" id="CP037901">
    <property type="protein sequence ID" value="QBP13094.1"/>
    <property type="molecule type" value="Genomic_DNA"/>
</dbReference>
<protein>
    <submittedName>
        <fullName evidence="3">SDR family NAD(P)-dependent oxidoreductase</fullName>
    </submittedName>
</protein>
<name>A0A482J1U5_9BURK</name>
<dbReference type="PRINTS" id="PR00081">
    <property type="entry name" value="GDHRDH"/>
</dbReference>
<proteinExistence type="predicted"/>
<dbReference type="AlphaFoldDB" id="A0A482J1U5"/>
<organism evidence="3 4">
    <name type="scientific">Cupriavidus metallidurans</name>
    <dbReference type="NCBI Taxonomy" id="119219"/>
    <lineage>
        <taxon>Bacteria</taxon>
        <taxon>Pseudomonadati</taxon>
        <taxon>Pseudomonadota</taxon>
        <taxon>Betaproteobacteria</taxon>
        <taxon>Burkholderiales</taxon>
        <taxon>Burkholderiaceae</taxon>
        <taxon>Cupriavidus</taxon>
    </lineage>
</organism>
<dbReference type="Gene3D" id="3.40.50.720">
    <property type="entry name" value="NAD(P)-binding Rossmann-like Domain"/>
    <property type="match status" value="1"/>
</dbReference>
<keyword evidence="1" id="KW-0560">Oxidoreductase</keyword>
<dbReference type="InterPro" id="IPR036291">
    <property type="entry name" value="NAD(P)-bd_dom_sf"/>
</dbReference>
<accession>A0A482J1U5</accession>
<dbReference type="Proteomes" id="UP000253772">
    <property type="component" value="Chromosome c2"/>
</dbReference>
<dbReference type="InterPro" id="IPR002347">
    <property type="entry name" value="SDR_fam"/>
</dbReference>
<dbReference type="SUPFAM" id="SSF51735">
    <property type="entry name" value="NAD(P)-binding Rossmann-fold domains"/>
    <property type="match status" value="1"/>
</dbReference>
<evidence type="ECO:0000313" key="3">
    <source>
        <dbReference type="EMBL" id="QBP13094.1"/>
    </source>
</evidence>
<dbReference type="GO" id="GO:0016491">
    <property type="term" value="F:oxidoreductase activity"/>
    <property type="evidence" value="ECO:0007669"/>
    <property type="project" value="UniProtKB-KW"/>
</dbReference>
<dbReference type="InterPro" id="IPR020904">
    <property type="entry name" value="Sc_DH/Rdtase_CS"/>
</dbReference>
<evidence type="ECO:0000256" key="1">
    <source>
        <dbReference type="ARBA" id="ARBA00023002"/>
    </source>
</evidence>
<dbReference type="Pfam" id="PF00106">
    <property type="entry name" value="adh_short"/>
    <property type="match status" value="1"/>
</dbReference>
<evidence type="ECO:0000259" key="2">
    <source>
        <dbReference type="SMART" id="SM00822"/>
    </source>
</evidence>
<evidence type="ECO:0000313" key="4">
    <source>
        <dbReference type="Proteomes" id="UP000253772"/>
    </source>
</evidence>
<feature type="domain" description="Ketoreductase" evidence="2">
    <location>
        <begin position="7"/>
        <end position="197"/>
    </location>
</feature>
<dbReference type="SMART" id="SM00822">
    <property type="entry name" value="PKS_KR"/>
    <property type="match status" value="1"/>
</dbReference>
<dbReference type="OrthoDB" id="9794138at2"/>
<dbReference type="PROSITE" id="PS00061">
    <property type="entry name" value="ADH_SHORT"/>
    <property type="match status" value="1"/>
</dbReference>
<sequence>MKLNQTMSAVVTGGASGLGLASAKRLVEKGVKVVIADISEERAAAALDALGPNATFVQADVTDTDQMTRVFDAAVAMGPLRALVHCAGLGGAVRVVEKDGSPGSLEAYERVVRINLIGTFNVLRLGAARMATNEPIDGERGACVLTASVAAYEGQIGQIPYASAKAGIVGMTIVAARDLAQRMIRVCTIAPGLFDTPLLARLPDNVKASLGAMVPHPARLGAPDEYASTALHIIENPMLNGETIRLDGAIRMAPR</sequence>
<dbReference type="PANTHER" id="PTHR43658:SF8">
    <property type="entry name" value="17-BETA-HYDROXYSTEROID DEHYDROGENASE 14-RELATED"/>
    <property type="match status" value="1"/>
</dbReference>
<gene>
    <name evidence="3" type="ORF">DDF84_025970</name>
</gene>
<dbReference type="InterPro" id="IPR057326">
    <property type="entry name" value="KR_dom"/>
</dbReference>
<dbReference type="RefSeq" id="WP_017514616.1">
    <property type="nucleotide sequence ID" value="NZ_CP037901.1"/>
</dbReference>
<reference evidence="3 4" key="1">
    <citation type="submission" date="2019-03" db="EMBL/GenBank/DDBJ databases">
        <title>Comparative insights into the high quality Complete genome sequence of highly metal resistant Cupriavidus metallidurans strain BS1 isolated from a gold-copper mine.</title>
        <authorList>
            <person name="Mazhar H.S."/>
            <person name="Rensing C."/>
        </authorList>
    </citation>
    <scope>NUCLEOTIDE SEQUENCE [LARGE SCALE GENOMIC DNA]</scope>
    <source>
        <strain evidence="3 4">BS1</strain>
    </source>
</reference>
<dbReference type="PANTHER" id="PTHR43658">
    <property type="entry name" value="SHORT-CHAIN DEHYDROGENASE/REDUCTASE"/>
    <property type="match status" value="1"/>
</dbReference>